<organism evidence="3">
    <name type="scientific">Streptantibioticus silvisoli</name>
    <dbReference type="NCBI Taxonomy" id="2705255"/>
    <lineage>
        <taxon>Bacteria</taxon>
        <taxon>Bacillati</taxon>
        <taxon>Actinomycetota</taxon>
        <taxon>Actinomycetes</taxon>
        <taxon>Kitasatosporales</taxon>
        <taxon>Streptomycetaceae</taxon>
        <taxon>Streptantibioticus</taxon>
    </lineage>
</organism>
<gene>
    <name evidence="2" type="ORF">POF43_005655</name>
    <name evidence="3" type="ORF">POF50_024555</name>
</gene>
<comment type="caution">
    <text evidence="3">The sequence shown here is derived from an EMBL/GenBank/DDBJ whole genome shotgun (WGS) entry which is preliminary data.</text>
</comment>
<sequence length="57" mass="6359">MRIEIETETWPEPAGRPQPGPVNTPPPAEGRWRLLQVVLSAHDADTERLTNEGQQDA</sequence>
<evidence type="ECO:0000313" key="4">
    <source>
        <dbReference type="Proteomes" id="UP001156398"/>
    </source>
</evidence>
<keyword evidence="4" id="KW-1185">Reference proteome</keyword>
<feature type="region of interest" description="Disordered" evidence="1">
    <location>
        <begin position="1"/>
        <end position="29"/>
    </location>
</feature>
<dbReference type="Proteomes" id="UP001156398">
    <property type="component" value="Unassembled WGS sequence"/>
</dbReference>
<feature type="compositionally biased region" description="Pro residues" evidence="1">
    <location>
        <begin position="14"/>
        <end position="28"/>
    </location>
</feature>
<evidence type="ECO:0000313" key="2">
    <source>
        <dbReference type="EMBL" id="MDI5962207.1"/>
    </source>
</evidence>
<protein>
    <submittedName>
        <fullName evidence="3">Uncharacterized protein</fullName>
    </submittedName>
</protein>
<dbReference type="EMBL" id="JABXJJ020000032">
    <property type="protein sequence ID" value="MDI5972473.1"/>
    <property type="molecule type" value="Genomic_DNA"/>
</dbReference>
<dbReference type="RefSeq" id="WP_271314663.1">
    <property type="nucleotide sequence ID" value="NZ_JAAGKO020000005.1"/>
</dbReference>
<dbReference type="AlphaFoldDB" id="A0AA90H7R4"/>
<reference evidence="3 4" key="1">
    <citation type="submission" date="2023-05" db="EMBL/GenBank/DDBJ databases">
        <title>Streptantibioticus silvisoli sp. nov., acidotolerant actinomycetes 1 from pine litter.</title>
        <authorList>
            <person name="Swiecimska M."/>
            <person name="Golinska P."/>
            <person name="Sangal V."/>
            <person name="Wachnowicz B."/>
            <person name="Goodfellow M."/>
        </authorList>
    </citation>
    <scope>NUCLEOTIDE SEQUENCE</scope>
    <source>
        <strain evidence="3">SL13</strain>
        <strain evidence="2 4">SL54</strain>
    </source>
</reference>
<evidence type="ECO:0000256" key="1">
    <source>
        <dbReference type="SAM" id="MobiDB-lite"/>
    </source>
</evidence>
<dbReference type="EMBL" id="JAAGKO020000005">
    <property type="protein sequence ID" value="MDI5962207.1"/>
    <property type="molecule type" value="Genomic_DNA"/>
</dbReference>
<name>A0AA90H7R4_9ACTN</name>
<evidence type="ECO:0000313" key="3">
    <source>
        <dbReference type="EMBL" id="MDI5972473.1"/>
    </source>
</evidence>
<proteinExistence type="predicted"/>
<accession>A0AA90H7R4</accession>